<name>A0A0D2M266_HYPSF</name>
<protein>
    <submittedName>
        <fullName evidence="2">Uncharacterized protein</fullName>
    </submittedName>
</protein>
<keyword evidence="3" id="KW-1185">Reference proteome</keyword>
<evidence type="ECO:0000256" key="1">
    <source>
        <dbReference type="SAM" id="MobiDB-lite"/>
    </source>
</evidence>
<reference evidence="3" key="1">
    <citation type="submission" date="2014-04" db="EMBL/GenBank/DDBJ databases">
        <title>Evolutionary Origins and Diversification of the Mycorrhizal Mutualists.</title>
        <authorList>
            <consortium name="DOE Joint Genome Institute"/>
            <consortium name="Mycorrhizal Genomics Consortium"/>
            <person name="Kohler A."/>
            <person name="Kuo A."/>
            <person name="Nagy L.G."/>
            <person name="Floudas D."/>
            <person name="Copeland A."/>
            <person name="Barry K.W."/>
            <person name="Cichocki N."/>
            <person name="Veneault-Fourrey C."/>
            <person name="LaButti K."/>
            <person name="Lindquist E.A."/>
            <person name="Lipzen A."/>
            <person name="Lundell T."/>
            <person name="Morin E."/>
            <person name="Murat C."/>
            <person name="Riley R."/>
            <person name="Ohm R."/>
            <person name="Sun H."/>
            <person name="Tunlid A."/>
            <person name="Henrissat B."/>
            <person name="Grigoriev I.V."/>
            <person name="Hibbett D.S."/>
            <person name="Martin F."/>
        </authorList>
    </citation>
    <scope>NUCLEOTIDE SEQUENCE [LARGE SCALE GENOMIC DNA]</scope>
    <source>
        <strain evidence="3">FD-334 SS-4</strain>
    </source>
</reference>
<organism evidence="2 3">
    <name type="scientific">Hypholoma sublateritium (strain FD-334 SS-4)</name>
    <dbReference type="NCBI Taxonomy" id="945553"/>
    <lineage>
        <taxon>Eukaryota</taxon>
        <taxon>Fungi</taxon>
        <taxon>Dikarya</taxon>
        <taxon>Basidiomycota</taxon>
        <taxon>Agaricomycotina</taxon>
        <taxon>Agaricomycetes</taxon>
        <taxon>Agaricomycetidae</taxon>
        <taxon>Agaricales</taxon>
        <taxon>Agaricineae</taxon>
        <taxon>Strophariaceae</taxon>
        <taxon>Hypholoma</taxon>
    </lineage>
</organism>
<dbReference type="AlphaFoldDB" id="A0A0D2M266"/>
<gene>
    <name evidence="2" type="ORF">HYPSUDRAFT_206373</name>
</gene>
<sequence>MSANECLRIDLRAVYYVAGQAEQPKFGHAHVCGEHRADDGGSPPGPARVINNACGGRPENVQAFGSGVKAYTTHAGGPPQGLASLSATGSPTQDLWLSL</sequence>
<accession>A0A0D2M266</accession>
<proteinExistence type="predicted"/>
<dbReference type="Proteomes" id="UP000054270">
    <property type="component" value="Unassembled WGS sequence"/>
</dbReference>
<feature type="region of interest" description="Disordered" evidence="1">
    <location>
        <begin position="75"/>
        <end position="99"/>
    </location>
</feature>
<feature type="compositionally biased region" description="Polar residues" evidence="1">
    <location>
        <begin position="83"/>
        <end position="99"/>
    </location>
</feature>
<dbReference type="EMBL" id="KN817607">
    <property type="protein sequence ID" value="KJA17203.1"/>
    <property type="molecule type" value="Genomic_DNA"/>
</dbReference>
<evidence type="ECO:0000313" key="2">
    <source>
        <dbReference type="EMBL" id="KJA17203.1"/>
    </source>
</evidence>
<evidence type="ECO:0000313" key="3">
    <source>
        <dbReference type="Proteomes" id="UP000054270"/>
    </source>
</evidence>